<protein>
    <recommendedName>
        <fullName evidence="2">Class II aldolase/adducin N-terminal domain-containing protein</fullName>
    </recommendedName>
</protein>
<dbReference type="EMBL" id="JAODUP010000766">
    <property type="protein sequence ID" value="KAK2144333.1"/>
    <property type="molecule type" value="Genomic_DNA"/>
</dbReference>
<comment type="caution">
    <text evidence="3">The sequence shown here is derived from an EMBL/GenBank/DDBJ whole genome shotgun (WGS) entry which is preliminary data.</text>
</comment>
<dbReference type="Pfam" id="PF00596">
    <property type="entry name" value="Aldolase_II"/>
    <property type="match status" value="1"/>
</dbReference>
<dbReference type="InterPro" id="IPR001303">
    <property type="entry name" value="Aldolase_II/adducin_N"/>
</dbReference>
<organism evidence="3 4">
    <name type="scientific">Paralvinella palmiformis</name>
    <dbReference type="NCBI Taxonomy" id="53620"/>
    <lineage>
        <taxon>Eukaryota</taxon>
        <taxon>Metazoa</taxon>
        <taxon>Spiralia</taxon>
        <taxon>Lophotrochozoa</taxon>
        <taxon>Annelida</taxon>
        <taxon>Polychaeta</taxon>
        <taxon>Sedentaria</taxon>
        <taxon>Canalipalpata</taxon>
        <taxon>Terebellida</taxon>
        <taxon>Terebelliformia</taxon>
        <taxon>Alvinellidae</taxon>
        <taxon>Paralvinella</taxon>
    </lineage>
</organism>
<keyword evidence="4" id="KW-1185">Reference proteome</keyword>
<accession>A0AAD9J126</accession>
<evidence type="ECO:0000313" key="3">
    <source>
        <dbReference type="EMBL" id="KAK2144333.1"/>
    </source>
</evidence>
<name>A0AAD9J126_9ANNE</name>
<evidence type="ECO:0000256" key="1">
    <source>
        <dbReference type="ARBA" id="ARBA00006274"/>
    </source>
</evidence>
<gene>
    <name evidence="3" type="ORF">LSH36_766g02051</name>
</gene>
<proteinExistence type="inferred from homology"/>
<dbReference type="SUPFAM" id="SSF53639">
    <property type="entry name" value="AraD/HMP-PK domain-like"/>
    <property type="match status" value="1"/>
</dbReference>
<comment type="similarity">
    <text evidence="1">Belongs to the aldolase class II family. Adducin subfamily.</text>
</comment>
<dbReference type="Gene3D" id="3.40.225.10">
    <property type="entry name" value="Class II aldolase/adducin N-terminal domain"/>
    <property type="match status" value="1"/>
</dbReference>
<evidence type="ECO:0000259" key="2">
    <source>
        <dbReference type="Pfam" id="PF00596"/>
    </source>
</evidence>
<feature type="domain" description="Class II aldolase/adducin N-terminal" evidence="2">
    <location>
        <begin position="76"/>
        <end position="227"/>
    </location>
</feature>
<evidence type="ECO:0000313" key="4">
    <source>
        <dbReference type="Proteomes" id="UP001208570"/>
    </source>
</evidence>
<dbReference type="AlphaFoldDB" id="A0AAD9J126"/>
<dbReference type="InterPro" id="IPR036409">
    <property type="entry name" value="Aldolase_II/adducin_N_sf"/>
</dbReference>
<reference evidence="3" key="1">
    <citation type="journal article" date="2023" name="Mol. Biol. Evol.">
        <title>Third-Generation Sequencing Reveals the Adaptive Role of the Epigenome in Three Deep-Sea Polychaetes.</title>
        <authorList>
            <person name="Perez M."/>
            <person name="Aroh O."/>
            <person name="Sun Y."/>
            <person name="Lan Y."/>
            <person name="Juniper S.K."/>
            <person name="Young C.R."/>
            <person name="Angers B."/>
            <person name="Qian P.Y."/>
        </authorList>
    </citation>
    <scope>NUCLEOTIDE SEQUENCE</scope>
    <source>
        <strain evidence="3">P08H-3</strain>
    </source>
</reference>
<dbReference type="Proteomes" id="UP001208570">
    <property type="component" value="Unassembled WGS sequence"/>
</dbReference>
<sequence>MITDSIRYLMSTEKSESAQGTARVQFQCHWKGKISSLYGKQEGLEQLIKTLQDFMSEGLWELDQTGAAPVLPDGKIGGNAAAKFVVGDQDYFLVSKSGKLAHQRMVDADFCVVRDFNLQNWSCEYLSSDESIQPTSDTPMHVRVFRASTELNWPEEVKATLHGHALATEEEAKKCGLPISHKETQCSTREDTEALITLMKQYPYPEHKVFIRKNHGFIITSASMADANMIFKSKLKPFIVKSDSNGQ</sequence>